<sequence length="653" mass="76724">MLFLQTKKHILEHIHYYIQYFPKQDLRRDNIIMEMPHCAVDSSPEYMHRHSKVSSIYTKTSNRKRPNSMYSFDSQEYLAGLIKSECRNSDESPDTSELYFGSHFQRLHHDNMSTQHATNVIDAQFEDFYLQFGVNKSSSSSIYEDKPSYFFSTFAYSPEKSFIESKLNLTAVHEQITKENPSTRQNQTTNKDQIVYETIDIEELQQPEEVFLRQMELLDSEMCDNDEHNNKKCQYLQDNSTPVHYRQHHLKTPVDSYDLSSRSTKQTVLKYGRARHCRICNDYANGVHYGLLACTGCKGFFKRTVRNNRKYYCTSNGNCVIDKIQRNRCRYCRFQKCLKNGMMVNALRLNRASGGRIPEIRSRLLWCESNQPHPQTLTPSHTGSTMGGFEDARMTTSDLKSTIVDKLNLSLSLTSMFKWEKYRFDQMSIDDIMRDLLKQLSDSNHSEHLPPLIKKTCNSMIDHFIIWYKSWSFDERLPDNLNNLILSNKWADILIFFVVYFLSITNDLRCTLLSYDECLKRLSRYLNIKAMQPNTGICEMNENQYNRCIIEKVIEIVHLTIKCNLTNTEVSLISILLFVKHDKVMLNDHYDEFYSLEKAYFNALQAYEVDTFSQQPMRMAQMLLLFSQIRDISTLLVTNKLFFLPFLLIPTSF</sequence>
<dbReference type="GO" id="GO:0005634">
    <property type="term" value="C:nucleus"/>
    <property type="evidence" value="ECO:0007669"/>
    <property type="project" value="UniProtKB-SubCell"/>
</dbReference>
<evidence type="ECO:0000256" key="1">
    <source>
        <dbReference type="ARBA" id="ARBA00004123"/>
    </source>
</evidence>
<dbReference type="GO" id="GO:0043565">
    <property type="term" value="F:sequence-specific DNA binding"/>
    <property type="evidence" value="ECO:0007669"/>
    <property type="project" value="InterPro"/>
</dbReference>
<keyword evidence="2" id="KW-0479">Metal-binding</keyword>
<dbReference type="InterPro" id="IPR050200">
    <property type="entry name" value="Nuclear_hormone_rcpt_NR3"/>
</dbReference>
<keyword evidence="9" id="KW-0539">Nucleus</keyword>
<dbReference type="PANTHER" id="PTHR48092">
    <property type="entry name" value="KNIRPS-RELATED PROTEIN-RELATED"/>
    <property type="match status" value="1"/>
</dbReference>
<dbReference type="Gene3D" id="1.10.565.10">
    <property type="entry name" value="Retinoid X Receptor"/>
    <property type="match status" value="1"/>
</dbReference>
<dbReference type="InterPro" id="IPR013088">
    <property type="entry name" value="Znf_NHR/GATA"/>
</dbReference>
<feature type="domain" description="NR LBD" evidence="11">
    <location>
        <begin position="395"/>
        <end position="653"/>
    </location>
</feature>
<evidence type="ECO:0000256" key="9">
    <source>
        <dbReference type="ARBA" id="ARBA00023242"/>
    </source>
</evidence>
<gene>
    <name evidence="12" type="ORF">OVA965_LOCUS20158</name>
    <name evidence="13" type="ORF">TMI583_LOCUS20455</name>
</gene>
<dbReference type="GO" id="GO:0003700">
    <property type="term" value="F:DNA-binding transcription factor activity"/>
    <property type="evidence" value="ECO:0007669"/>
    <property type="project" value="InterPro"/>
</dbReference>
<dbReference type="PROSITE" id="PS51030">
    <property type="entry name" value="NUCLEAR_REC_DBD_2"/>
    <property type="match status" value="1"/>
</dbReference>
<feature type="domain" description="Nuclear receptor" evidence="10">
    <location>
        <begin position="274"/>
        <end position="349"/>
    </location>
</feature>
<dbReference type="EMBL" id="CAJNOK010010627">
    <property type="protein sequence ID" value="CAF1120552.1"/>
    <property type="molecule type" value="Genomic_DNA"/>
</dbReference>
<keyword evidence="8" id="KW-0675">Receptor</keyword>
<keyword evidence="5" id="KW-0805">Transcription regulation</keyword>
<dbReference type="InterPro" id="IPR035500">
    <property type="entry name" value="NHR-like_dom_sf"/>
</dbReference>
<organism evidence="13 14">
    <name type="scientific">Didymodactylos carnosus</name>
    <dbReference type="NCBI Taxonomy" id="1234261"/>
    <lineage>
        <taxon>Eukaryota</taxon>
        <taxon>Metazoa</taxon>
        <taxon>Spiralia</taxon>
        <taxon>Gnathifera</taxon>
        <taxon>Rotifera</taxon>
        <taxon>Eurotatoria</taxon>
        <taxon>Bdelloidea</taxon>
        <taxon>Philodinida</taxon>
        <taxon>Philodinidae</taxon>
        <taxon>Didymodactylos</taxon>
    </lineage>
</organism>
<name>A0A8S2LB70_9BILA</name>
<dbReference type="Proteomes" id="UP000677228">
    <property type="component" value="Unassembled WGS sequence"/>
</dbReference>
<dbReference type="SMART" id="SM00430">
    <property type="entry name" value="HOLI"/>
    <property type="match status" value="1"/>
</dbReference>
<dbReference type="SUPFAM" id="SSF57716">
    <property type="entry name" value="Glucocorticoid receptor-like (DNA-binding domain)"/>
    <property type="match status" value="1"/>
</dbReference>
<protein>
    <recommendedName>
        <fullName evidence="15">Nuclear receptor</fullName>
    </recommendedName>
</protein>
<dbReference type="GO" id="GO:0008270">
    <property type="term" value="F:zinc ion binding"/>
    <property type="evidence" value="ECO:0007669"/>
    <property type="project" value="UniProtKB-KW"/>
</dbReference>
<comment type="subcellular location">
    <subcellularLocation>
        <location evidence="1">Nucleus</location>
    </subcellularLocation>
</comment>
<evidence type="ECO:0000259" key="10">
    <source>
        <dbReference type="PROSITE" id="PS51030"/>
    </source>
</evidence>
<reference evidence="13" key="1">
    <citation type="submission" date="2021-02" db="EMBL/GenBank/DDBJ databases">
        <authorList>
            <person name="Nowell W R."/>
        </authorList>
    </citation>
    <scope>NUCLEOTIDE SEQUENCE</scope>
</reference>
<evidence type="ECO:0000313" key="12">
    <source>
        <dbReference type="EMBL" id="CAF1120552.1"/>
    </source>
</evidence>
<keyword evidence="7" id="KW-0804">Transcription</keyword>
<evidence type="ECO:0000259" key="11">
    <source>
        <dbReference type="PROSITE" id="PS51843"/>
    </source>
</evidence>
<evidence type="ECO:0000256" key="3">
    <source>
        <dbReference type="ARBA" id="ARBA00022771"/>
    </source>
</evidence>
<dbReference type="InterPro" id="IPR000536">
    <property type="entry name" value="Nucl_hrmn_rcpt_lig-bd"/>
</dbReference>
<proteinExistence type="predicted"/>
<dbReference type="Gene3D" id="3.30.50.10">
    <property type="entry name" value="Erythroid Transcription Factor GATA-1, subunit A"/>
    <property type="match status" value="1"/>
</dbReference>
<evidence type="ECO:0000313" key="14">
    <source>
        <dbReference type="Proteomes" id="UP000682733"/>
    </source>
</evidence>
<evidence type="ECO:0000313" key="13">
    <source>
        <dbReference type="EMBL" id="CAF3894179.1"/>
    </source>
</evidence>
<dbReference type="SMART" id="SM00399">
    <property type="entry name" value="ZnF_C4"/>
    <property type="match status" value="1"/>
</dbReference>
<accession>A0A8S2LB70</accession>
<dbReference type="InterPro" id="IPR001628">
    <property type="entry name" value="Znf_hrmn_rcpt"/>
</dbReference>
<dbReference type="FunFam" id="3.30.50.10:FF:000006">
    <property type="entry name" value="Nuclear receptor subfamily 5 group A member"/>
    <property type="match status" value="1"/>
</dbReference>
<evidence type="ECO:0000256" key="8">
    <source>
        <dbReference type="ARBA" id="ARBA00023170"/>
    </source>
</evidence>
<comment type="caution">
    <text evidence="13">The sequence shown here is derived from an EMBL/GenBank/DDBJ whole genome shotgun (WGS) entry which is preliminary data.</text>
</comment>
<dbReference type="SUPFAM" id="SSF48508">
    <property type="entry name" value="Nuclear receptor ligand-binding domain"/>
    <property type="match status" value="1"/>
</dbReference>
<evidence type="ECO:0000256" key="7">
    <source>
        <dbReference type="ARBA" id="ARBA00023163"/>
    </source>
</evidence>
<keyword evidence="6" id="KW-0238">DNA-binding</keyword>
<dbReference type="PRINTS" id="PR00047">
    <property type="entry name" value="STROIDFINGER"/>
</dbReference>
<dbReference type="PROSITE" id="PS00031">
    <property type="entry name" value="NUCLEAR_REC_DBD_1"/>
    <property type="match status" value="1"/>
</dbReference>
<dbReference type="PROSITE" id="PS51843">
    <property type="entry name" value="NR_LBD"/>
    <property type="match status" value="1"/>
</dbReference>
<dbReference type="Proteomes" id="UP000682733">
    <property type="component" value="Unassembled WGS sequence"/>
</dbReference>
<keyword evidence="3" id="KW-0863">Zinc-finger</keyword>
<dbReference type="CDD" id="cd06916">
    <property type="entry name" value="NR_DBD_like"/>
    <property type="match status" value="1"/>
</dbReference>
<evidence type="ECO:0000256" key="2">
    <source>
        <dbReference type="ARBA" id="ARBA00022723"/>
    </source>
</evidence>
<dbReference type="AlphaFoldDB" id="A0A8S2LB70"/>
<dbReference type="Pfam" id="PF00105">
    <property type="entry name" value="zf-C4"/>
    <property type="match status" value="1"/>
</dbReference>
<evidence type="ECO:0000256" key="6">
    <source>
        <dbReference type="ARBA" id="ARBA00023125"/>
    </source>
</evidence>
<evidence type="ECO:0000256" key="5">
    <source>
        <dbReference type="ARBA" id="ARBA00023015"/>
    </source>
</evidence>
<evidence type="ECO:0008006" key="15">
    <source>
        <dbReference type="Google" id="ProtNLM"/>
    </source>
</evidence>
<dbReference type="EMBL" id="CAJOBA010017139">
    <property type="protein sequence ID" value="CAF3894179.1"/>
    <property type="molecule type" value="Genomic_DNA"/>
</dbReference>
<evidence type="ECO:0000256" key="4">
    <source>
        <dbReference type="ARBA" id="ARBA00022833"/>
    </source>
</evidence>
<keyword evidence="4" id="KW-0862">Zinc</keyword>